<accession>A0A4R4E1P3</accession>
<dbReference type="AlphaFoldDB" id="A0A4R4E1P3"/>
<gene>
    <name evidence="1" type="ORF">E0486_09320</name>
</gene>
<dbReference type="OrthoDB" id="792576at2"/>
<comment type="caution">
    <text evidence="1">The sequence shown here is derived from an EMBL/GenBank/DDBJ whole genome shotgun (WGS) entry which is preliminary data.</text>
</comment>
<reference evidence="1 2" key="1">
    <citation type="submission" date="2019-03" db="EMBL/GenBank/DDBJ databases">
        <authorList>
            <person name="Kim M.K.M."/>
        </authorList>
    </citation>
    <scope>NUCLEOTIDE SEQUENCE [LARGE SCALE GENOMIC DNA]</scope>
    <source>
        <strain evidence="1 2">17J68-15</strain>
    </source>
</reference>
<evidence type="ECO:0000313" key="1">
    <source>
        <dbReference type="EMBL" id="TCZ72278.1"/>
    </source>
</evidence>
<name>A0A4R4E1P3_9BACT</name>
<organism evidence="1 2">
    <name type="scientific">Flaviaesturariibacter aridisoli</name>
    <dbReference type="NCBI Taxonomy" id="2545761"/>
    <lineage>
        <taxon>Bacteria</taxon>
        <taxon>Pseudomonadati</taxon>
        <taxon>Bacteroidota</taxon>
        <taxon>Chitinophagia</taxon>
        <taxon>Chitinophagales</taxon>
        <taxon>Chitinophagaceae</taxon>
        <taxon>Flaviaestuariibacter</taxon>
    </lineage>
</organism>
<protein>
    <submittedName>
        <fullName evidence="1">Uncharacterized protein</fullName>
    </submittedName>
</protein>
<evidence type="ECO:0000313" key="2">
    <source>
        <dbReference type="Proteomes" id="UP000295164"/>
    </source>
</evidence>
<dbReference type="Proteomes" id="UP000295164">
    <property type="component" value="Unassembled WGS sequence"/>
</dbReference>
<proteinExistence type="predicted"/>
<dbReference type="EMBL" id="SKFH01000011">
    <property type="protein sequence ID" value="TCZ72278.1"/>
    <property type="molecule type" value="Genomic_DNA"/>
</dbReference>
<dbReference type="RefSeq" id="WP_131851892.1">
    <property type="nucleotide sequence ID" value="NZ_SKFH01000011.1"/>
</dbReference>
<sequence length="185" mass="21514">MDRILKVYSKPGCLFAELSFFYDRPGQAGGKLTLYNAIEYDYGDGDVSYSVYPLYEQELHLPYRRFARIEEAQAYDRDLVRKQLGHEMKAEVNYTYVYPEDPVLVRYVLENHLGCQGIFDIRYSFIGNTKTMSFRSGEHAKKDWDVNAGALDSNIDCILQVPVPQHDGEIGHINYHDLRKLETHY</sequence>
<keyword evidence="2" id="KW-1185">Reference proteome</keyword>